<reference evidence="1" key="2">
    <citation type="submission" date="2023-06" db="EMBL/GenBank/DDBJ databases">
        <authorList>
            <person name="Swenson N.G."/>
            <person name="Wegrzyn J.L."/>
            <person name="Mcevoy S.L."/>
        </authorList>
    </citation>
    <scope>NUCLEOTIDE SEQUENCE</scope>
    <source>
        <strain evidence="1">NS2018</strain>
        <tissue evidence="1">Leaf</tissue>
    </source>
</reference>
<name>A0AA39VC39_ACESA</name>
<accession>A0AA39VC39</accession>
<dbReference type="AlphaFoldDB" id="A0AA39VC39"/>
<organism evidence="1 2">
    <name type="scientific">Acer saccharum</name>
    <name type="common">Sugar maple</name>
    <dbReference type="NCBI Taxonomy" id="4024"/>
    <lineage>
        <taxon>Eukaryota</taxon>
        <taxon>Viridiplantae</taxon>
        <taxon>Streptophyta</taxon>
        <taxon>Embryophyta</taxon>
        <taxon>Tracheophyta</taxon>
        <taxon>Spermatophyta</taxon>
        <taxon>Magnoliopsida</taxon>
        <taxon>eudicotyledons</taxon>
        <taxon>Gunneridae</taxon>
        <taxon>Pentapetalae</taxon>
        <taxon>rosids</taxon>
        <taxon>malvids</taxon>
        <taxon>Sapindales</taxon>
        <taxon>Sapindaceae</taxon>
        <taxon>Hippocastanoideae</taxon>
        <taxon>Acereae</taxon>
        <taxon>Acer</taxon>
    </lineage>
</organism>
<keyword evidence="2" id="KW-1185">Reference proteome</keyword>
<proteinExistence type="predicted"/>
<dbReference type="EMBL" id="JAUESC010000387">
    <property type="protein sequence ID" value="KAK0574751.1"/>
    <property type="molecule type" value="Genomic_DNA"/>
</dbReference>
<protein>
    <submittedName>
        <fullName evidence="1">Uncharacterized protein</fullName>
    </submittedName>
</protein>
<evidence type="ECO:0000313" key="1">
    <source>
        <dbReference type="EMBL" id="KAK0574751.1"/>
    </source>
</evidence>
<evidence type="ECO:0000313" key="2">
    <source>
        <dbReference type="Proteomes" id="UP001168877"/>
    </source>
</evidence>
<gene>
    <name evidence="1" type="ORF">LWI29_028456</name>
</gene>
<dbReference type="Proteomes" id="UP001168877">
    <property type="component" value="Unassembled WGS sequence"/>
</dbReference>
<reference evidence="1" key="1">
    <citation type="journal article" date="2022" name="Plant J.">
        <title>Strategies of tolerance reflected in two North American maple genomes.</title>
        <authorList>
            <person name="McEvoy S.L."/>
            <person name="Sezen U.U."/>
            <person name="Trouern-Trend A."/>
            <person name="McMahon S.M."/>
            <person name="Schaberg P.G."/>
            <person name="Yang J."/>
            <person name="Wegrzyn J.L."/>
            <person name="Swenson N.G."/>
        </authorList>
    </citation>
    <scope>NUCLEOTIDE SEQUENCE</scope>
    <source>
        <strain evidence="1">NS2018</strain>
    </source>
</reference>
<sequence>MSDLNNQSEEIRHGAVRSTQIRRDLCRFPPVEGDRRSLGGDLPTFAGRAIHRSLAVMMMLSSHVDGDLVVCFVLQFLGFNRNSGFGVGDVGEW</sequence>
<comment type="caution">
    <text evidence="1">The sequence shown here is derived from an EMBL/GenBank/DDBJ whole genome shotgun (WGS) entry which is preliminary data.</text>
</comment>